<evidence type="ECO:0000313" key="2">
    <source>
        <dbReference type="EMBL" id="RMB12727.1"/>
    </source>
</evidence>
<keyword evidence="1" id="KW-0472">Membrane</keyword>
<comment type="caution">
    <text evidence="2">The sequence shown here is derived from an EMBL/GenBank/DDBJ whole genome shotgun (WGS) entry which is preliminary data.</text>
</comment>
<accession>A0A3M0CUF2</accession>
<dbReference type="GeneID" id="80090996"/>
<evidence type="ECO:0000313" key="3">
    <source>
        <dbReference type="Proteomes" id="UP000277326"/>
    </source>
</evidence>
<evidence type="ECO:0000256" key="1">
    <source>
        <dbReference type="SAM" id="Phobius"/>
    </source>
</evidence>
<feature type="transmembrane region" description="Helical" evidence="1">
    <location>
        <begin position="20"/>
        <end position="41"/>
    </location>
</feature>
<dbReference type="EMBL" id="REFS01000006">
    <property type="protein sequence ID" value="RMB12727.1"/>
    <property type="molecule type" value="Genomic_DNA"/>
</dbReference>
<proteinExistence type="predicted"/>
<gene>
    <name evidence="2" type="ORF">ATH50_2877</name>
</gene>
<name>A0A3M0CUF2_9EURY</name>
<dbReference type="Proteomes" id="UP000277326">
    <property type="component" value="Unassembled WGS sequence"/>
</dbReference>
<organism evidence="2 3">
    <name type="scientific">Haloplanus aerogenes</name>
    <dbReference type="NCBI Taxonomy" id="660522"/>
    <lineage>
        <taxon>Archaea</taxon>
        <taxon>Methanobacteriati</taxon>
        <taxon>Methanobacteriota</taxon>
        <taxon>Stenosarchaea group</taxon>
        <taxon>Halobacteria</taxon>
        <taxon>Halobacteriales</taxon>
        <taxon>Haloferacaceae</taxon>
        <taxon>Haloplanus</taxon>
    </lineage>
</organism>
<dbReference type="RefSeq" id="WP_277872149.1">
    <property type="nucleotide sequence ID" value="NZ_CP034145.1"/>
</dbReference>
<dbReference type="AlphaFoldDB" id="A0A3M0CUF2"/>
<keyword evidence="1" id="KW-0812">Transmembrane</keyword>
<protein>
    <submittedName>
        <fullName evidence="2">Uncharacterized protein</fullName>
    </submittedName>
</protein>
<reference evidence="2 3" key="1">
    <citation type="journal article" date="2015" name="Stand. Genomic Sci.">
        <title>Genomic Encyclopedia of Bacterial and Archaeal Type Strains, Phase III: the genomes of soil and plant-associated and newly described type strains.</title>
        <authorList>
            <person name="Whitman W.B."/>
            <person name="Woyke T."/>
            <person name="Klenk H.P."/>
            <person name="Zhou Y."/>
            <person name="Lilburn T.G."/>
            <person name="Beck B.J."/>
            <person name="De Vos P."/>
            <person name="Vandamme P."/>
            <person name="Eisen J.A."/>
            <person name="Garrity G."/>
            <person name="Hugenholtz P."/>
            <person name="Kyrpides N.C."/>
        </authorList>
    </citation>
    <scope>NUCLEOTIDE SEQUENCE [LARGE SCALE GENOMIC DNA]</scope>
    <source>
        <strain evidence="2 3">CGMCC 1.10124</strain>
    </source>
</reference>
<sequence>MKRALTLRDLFRLLSPTECLVEAFSIILLLIAMVGCAAAAVPL</sequence>
<keyword evidence="1" id="KW-1133">Transmembrane helix</keyword>